<dbReference type="InterPro" id="IPR002510">
    <property type="entry name" value="Metalloprtase-TldD/E_N"/>
</dbReference>
<dbReference type="Gene3D" id="3.30.2290.10">
    <property type="entry name" value="PmbA/TldD superfamily"/>
    <property type="match status" value="1"/>
</dbReference>
<evidence type="ECO:0000259" key="8">
    <source>
        <dbReference type="Pfam" id="PF19290"/>
    </source>
</evidence>
<comment type="caution">
    <text evidence="9">The sequence shown here is derived from an EMBL/GenBank/DDBJ whole genome shotgun (WGS) entry which is preliminary data.</text>
</comment>
<feature type="domain" description="Metalloprotease TldD/E C-terminal" evidence="7">
    <location>
        <begin position="229"/>
        <end position="445"/>
    </location>
</feature>
<evidence type="ECO:0000313" key="10">
    <source>
        <dbReference type="Proteomes" id="UP000460298"/>
    </source>
</evidence>
<dbReference type="GO" id="GO:0006508">
    <property type="term" value="P:proteolysis"/>
    <property type="evidence" value="ECO:0007669"/>
    <property type="project" value="UniProtKB-KW"/>
</dbReference>
<evidence type="ECO:0000259" key="7">
    <source>
        <dbReference type="Pfam" id="PF19289"/>
    </source>
</evidence>
<dbReference type="InterPro" id="IPR051463">
    <property type="entry name" value="Peptidase_U62_metallo"/>
</dbReference>
<dbReference type="PANTHER" id="PTHR30624">
    <property type="entry name" value="UNCHARACTERIZED PROTEIN TLDD AND PMBA"/>
    <property type="match status" value="1"/>
</dbReference>
<dbReference type="InterPro" id="IPR045569">
    <property type="entry name" value="Metalloprtase-TldD/E_C"/>
</dbReference>
<dbReference type="Proteomes" id="UP000460298">
    <property type="component" value="Unassembled WGS sequence"/>
</dbReference>
<evidence type="ECO:0000256" key="1">
    <source>
        <dbReference type="ARBA" id="ARBA00005836"/>
    </source>
</evidence>
<dbReference type="PIRSF" id="PIRSF004919">
    <property type="entry name" value="TldD"/>
    <property type="match status" value="1"/>
</dbReference>
<gene>
    <name evidence="9" type="ORF">F9K24_17735</name>
</gene>
<evidence type="ECO:0000256" key="4">
    <source>
        <dbReference type="ARBA" id="ARBA00023049"/>
    </source>
</evidence>
<dbReference type="InterPro" id="IPR045570">
    <property type="entry name" value="Metalloprtase-TldD/E_cen_dom"/>
</dbReference>
<reference evidence="9 10" key="1">
    <citation type="submission" date="2019-10" db="EMBL/GenBank/DDBJ databases">
        <title>Extracellular Electron Transfer in a Candidatus Methanoperedens spp. Enrichment Culture.</title>
        <authorList>
            <person name="Berger S."/>
            <person name="Rangel Shaw D."/>
            <person name="Berben T."/>
            <person name="In 'T Zandt M."/>
            <person name="Frank J."/>
            <person name="Reimann J."/>
            <person name="Jetten M.S.M."/>
            <person name="Welte C.U."/>
        </authorList>
    </citation>
    <scope>NUCLEOTIDE SEQUENCE [LARGE SCALE GENOMIC DNA]</scope>
    <source>
        <strain evidence="9">SB12</strain>
    </source>
</reference>
<dbReference type="PANTHER" id="PTHR30624:SF0">
    <property type="entry name" value="METALLOPROTEASE SLR0863"/>
    <property type="match status" value="1"/>
</dbReference>
<dbReference type="GO" id="GO:0005829">
    <property type="term" value="C:cytosol"/>
    <property type="evidence" value="ECO:0007669"/>
    <property type="project" value="TreeGrafter"/>
</dbReference>
<feature type="coiled-coil region" evidence="5">
    <location>
        <begin position="118"/>
        <end position="145"/>
    </location>
</feature>
<comment type="similarity">
    <text evidence="1">Belongs to the peptidase U62 family.</text>
</comment>
<feature type="domain" description="Metalloprotease TldD/E central" evidence="8">
    <location>
        <begin position="113"/>
        <end position="221"/>
    </location>
</feature>
<dbReference type="InterPro" id="IPR036059">
    <property type="entry name" value="TldD/PmbA_sf"/>
</dbReference>
<dbReference type="AlphaFoldDB" id="A0A833LW19"/>
<name>A0A833LW19_9LEPT</name>
<keyword evidence="4" id="KW-0482">Metalloprotease</keyword>
<dbReference type="SUPFAM" id="SSF111283">
    <property type="entry name" value="Putative modulator of DNA gyrase, PmbA/TldD"/>
    <property type="match status" value="1"/>
</dbReference>
<evidence type="ECO:0000256" key="3">
    <source>
        <dbReference type="ARBA" id="ARBA00022801"/>
    </source>
</evidence>
<dbReference type="EMBL" id="WBUI01000023">
    <property type="protein sequence ID" value="KAB2930035.1"/>
    <property type="molecule type" value="Genomic_DNA"/>
</dbReference>
<organism evidence="9 10">
    <name type="scientific">Leptonema illini</name>
    <dbReference type="NCBI Taxonomy" id="183"/>
    <lineage>
        <taxon>Bacteria</taxon>
        <taxon>Pseudomonadati</taxon>
        <taxon>Spirochaetota</taxon>
        <taxon>Spirochaetia</taxon>
        <taxon>Leptospirales</taxon>
        <taxon>Leptospiraceae</taxon>
        <taxon>Leptonema</taxon>
    </lineage>
</organism>
<evidence type="ECO:0000256" key="2">
    <source>
        <dbReference type="ARBA" id="ARBA00022670"/>
    </source>
</evidence>
<proteinExistence type="inferred from homology"/>
<keyword evidence="5" id="KW-0175">Coiled coil</keyword>
<sequence>MIDSRLRRLVAGSPHYIEIRYHNRRSRSLGIRKGTPIELASKHTEGVGIRVLFNGAWGFAATSDMGEAALERSLRSAFEGARRLSELRRHRSALAETDRLATGEFELPGYSELLSIPLSEHRETVEDAERRLRSSSKSIDTAQCQYTEVFEEKFIVTSDGADVWLRLVRPELRFLAFAKDGSKMSRGYDSVGATGGWQCMFQNRSLDRYIETAAANAVDLLAAAAPEGGRKKVILAPAMVGLLAHEAIGHTVEADFVISGSVARDLLGQQVASEKVTLCDSGRSEHAPYAGGELPVDDEGVYADRTVLIEKGKLVGYLHSRETAKQFGVKPTGNARAWEFSDEPLIRMRNTYVEPGTDDLNDMIAGIEDGFFVDGPEGGQADATGEFMFGASRVRRIKNGKLAEVVQKVTLSGNAFDVLRSVDAVSSDFKWDLGSGHCGKGQPAKVDAGGPFLRCEILVGGEA</sequence>
<protein>
    <submittedName>
        <fullName evidence="9">TldD/PmbA family protein</fullName>
    </submittedName>
</protein>
<dbReference type="InterPro" id="IPR025502">
    <property type="entry name" value="TldD"/>
</dbReference>
<dbReference type="Pfam" id="PF19290">
    <property type="entry name" value="PmbA_TldD_2nd"/>
    <property type="match status" value="1"/>
</dbReference>
<dbReference type="Pfam" id="PF19289">
    <property type="entry name" value="PmbA_TldD_3rd"/>
    <property type="match status" value="1"/>
</dbReference>
<dbReference type="GO" id="GO:0008237">
    <property type="term" value="F:metallopeptidase activity"/>
    <property type="evidence" value="ECO:0007669"/>
    <property type="project" value="UniProtKB-KW"/>
</dbReference>
<evidence type="ECO:0000259" key="6">
    <source>
        <dbReference type="Pfam" id="PF01523"/>
    </source>
</evidence>
<evidence type="ECO:0000313" key="9">
    <source>
        <dbReference type="EMBL" id="KAB2930035.1"/>
    </source>
</evidence>
<accession>A0A833LW19</accession>
<keyword evidence="3" id="KW-0378">Hydrolase</keyword>
<evidence type="ECO:0000256" key="5">
    <source>
        <dbReference type="SAM" id="Coils"/>
    </source>
</evidence>
<dbReference type="Pfam" id="PF01523">
    <property type="entry name" value="PmbA_TldD_1st"/>
    <property type="match status" value="1"/>
</dbReference>
<feature type="domain" description="Metalloprotease TldD/E N-terminal" evidence="6">
    <location>
        <begin position="18"/>
        <end position="79"/>
    </location>
</feature>
<keyword evidence="2" id="KW-0645">Protease</keyword>
<dbReference type="InterPro" id="IPR035068">
    <property type="entry name" value="TldD/PmbA_N"/>
</dbReference>